<gene>
    <name evidence="2" type="ORF">D0911_17760</name>
</gene>
<name>A0ABX9VY37_9GAMM</name>
<dbReference type="RefSeq" id="WP_123183610.1">
    <property type="nucleotide sequence ID" value="NZ_RHGB01000028.1"/>
</dbReference>
<evidence type="ECO:0000256" key="1">
    <source>
        <dbReference type="SAM" id="Phobius"/>
    </source>
</evidence>
<dbReference type="EMBL" id="RHGB01000028">
    <property type="protein sequence ID" value="RNL58636.1"/>
    <property type="molecule type" value="Genomic_DNA"/>
</dbReference>
<keyword evidence="1" id="KW-1133">Transmembrane helix</keyword>
<keyword evidence="3" id="KW-1185">Reference proteome</keyword>
<protein>
    <submittedName>
        <fullName evidence="2">Uncharacterized protein</fullName>
    </submittedName>
</protein>
<reference evidence="2 3" key="1">
    <citation type="submission" date="2018-10" db="EMBL/GenBank/DDBJ databases">
        <title>Draft genome sequence of Zhongshania sp. DSW25-10.</title>
        <authorList>
            <person name="Oh J."/>
        </authorList>
    </citation>
    <scope>NUCLEOTIDE SEQUENCE [LARGE SCALE GENOMIC DNA]</scope>
    <source>
        <strain evidence="2 3">DSW25-10</strain>
    </source>
</reference>
<sequence length="293" mass="32542">MSDIGMSDAELHWQAGLESAIADHFAVAHARVDEVHQRYFETFSEVVARHWQNKADIPADLMNIPRALWRLLRRVGQRGAPAYRQLTGKEQAIATILSQQVLDLAALQELLFQQLRTHPDYQQGDIEKLRLALAPYDSELAAKRLQAAVAQMGLQQDSSRDLLLFLGVGLLGRGVSDKIAFGSASMIGMSAASSLYLSQQSAWAALWAGWFGVPSWVALSGVVAGFAAMVVATPLVAPLIELGVNRVRGRRRLHRLIDQVERELRPSISTQLWQYGSYLQFIPDLLVALRHLK</sequence>
<comment type="caution">
    <text evidence="2">The sequence shown here is derived from an EMBL/GenBank/DDBJ whole genome shotgun (WGS) entry which is preliminary data.</text>
</comment>
<dbReference type="Proteomes" id="UP000274695">
    <property type="component" value="Unassembled WGS sequence"/>
</dbReference>
<keyword evidence="1" id="KW-0812">Transmembrane</keyword>
<keyword evidence="1" id="KW-0472">Membrane</keyword>
<accession>A0ABX9VY37</accession>
<evidence type="ECO:0000313" key="3">
    <source>
        <dbReference type="Proteomes" id="UP000274695"/>
    </source>
</evidence>
<proteinExistence type="predicted"/>
<feature type="transmembrane region" description="Helical" evidence="1">
    <location>
        <begin position="217"/>
        <end position="244"/>
    </location>
</feature>
<organism evidence="2 3">
    <name type="scientific">Zhongshania marina</name>
    <dbReference type="NCBI Taxonomy" id="2304603"/>
    <lineage>
        <taxon>Bacteria</taxon>
        <taxon>Pseudomonadati</taxon>
        <taxon>Pseudomonadota</taxon>
        <taxon>Gammaproteobacteria</taxon>
        <taxon>Cellvibrionales</taxon>
        <taxon>Spongiibacteraceae</taxon>
        <taxon>Zhongshania</taxon>
    </lineage>
</organism>
<evidence type="ECO:0000313" key="2">
    <source>
        <dbReference type="EMBL" id="RNL58636.1"/>
    </source>
</evidence>